<dbReference type="InterPro" id="IPR002611">
    <property type="entry name" value="IstB_ATP-bd"/>
</dbReference>
<dbReference type="GO" id="GO:0006260">
    <property type="term" value="P:DNA replication"/>
    <property type="evidence" value="ECO:0007669"/>
    <property type="project" value="TreeGrafter"/>
</dbReference>
<protein>
    <submittedName>
        <fullName evidence="2">ATP-binding protein</fullName>
    </submittedName>
</protein>
<dbReference type="InterPro" id="IPR027417">
    <property type="entry name" value="P-loop_NTPase"/>
</dbReference>
<dbReference type="PANTHER" id="PTHR30050">
    <property type="entry name" value="CHROMOSOMAL REPLICATION INITIATOR PROTEIN DNAA"/>
    <property type="match status" value="1"/>
</dbReference>
<dbReference type="Proteomes" id="UP001169242">
    <property type="component" value="Unassembled WGS sequence"/>
</dbReference>
<dbReference type="EMBL" id="JAQIFT010000047">
    <property type="protein sequence ID" value="MDA3732357.1"/>
    <property type="molecule type" value="Genomic_DNA"/>
</dbReference>
<evidence type="ECO:0000259" key="1">
    <source>
        <dbReference type="Pfam" id="PF01695"/>
    </source>
</evidence>
<dbReference type="GO" id="GO:0005524">
    <property type="term" value="F:ATP binding"/>
    <property type="evidence" value="ECO:0007669"/>
    <property type="project" value="UniProtKB-KW"/>
</dbReference>
<reference evidence="2" key="1">
    <citation type="journal article" date="2023" name="Int. J. Syst. Evol. Microbiol.">
        <title>&lt;i&gt;Holtiella tumoricola&lt;/i&gt; gen. nov. sp. nov., isolated from a human clinical sample.</title>
        <authorList>
            <person name="Allen-Vercoe E."/>
            <person name="Daigneault M.C."/>
            <person name="Vancuren S.J."/>
            <person name="Cochrane K."/>
            <person name="O'Neal L.L."/>
            <person name="Sankaranarayanan K."/>
            <person name="Lawson P.A."/>
        </authorList>
    </citation>
    <scope>NUCLEOTIDE SEQUENCE</scope>
    <source>
        <strain evidence="2">CC70A</strain>
    </source>
</reference>
<keyword evidence="2" id="KW-0547">Nucleotide-binding</keyword>
<keyword evidence="2" id="KW-0067">ATP-binding</keyword>
<gene>
    <name evidence="2" type="ORF">PBV87_12750</name>
</gene>
<evidence type="ECO:0000313" key="3">
    <source>
        <dbReference type="Proteomes" id="UP001169242"/>
    </source>
</evidence>
<accession>A0AA42DNX3</accession>
<comment type="caution">
    <text evidence="2">The sequence shown here is derived from an EMBL/GenBank/DDBJ whole genome shotgun (WGS) entry which is preliminary data.</text>
</comment>
<sequence length="264" mass="30345">MLSSTEFNEEAQTEPERTCGCPYGICDGSGHYLVNKPEGLFAKKCKCYEEQVIYNKLDFAQIPKEFQNLAIKDFDIDIYKLEESKVKASRAVSVSKKYVDKFEKMQELGRGLYFYSKEAGSGKTRLAVSIGNSLVKYKKQHVRFITTVDLLGKIRDSWNDKSGSSEEALVEEFVTIPVLILDDIGVEGNKDWINNIFYRIINRRLTNKKVTLITSNIPMNKLGFDYRLINRLEDMVMQVVMPEESVRRTKAKSKNEEMLKELMG</sequence>
<dbReference type="Pfam" id="PF01695">
    <property type="entry name" value="IstB_IS21"/>
    <property type="match status" value="1"/>
</dbReference>
<name>A0AA42DNX3_9FIRM</name>
<proteinExistence type="predicted"/>
<dbReference type="Gene3D" id="3.40.50.300">
    <property type="entry name" value="P-loop containing nucleotide triphosphate hydrolases"/>
    <property type="match status" value="1"/>
</dbReference>
<keyword evidence="3" id="KW-1185">Reference proteome</keyword>
<dbReference type="PANTHER" id="PTHR30050:SF4">
    <property type="entry name" value="ATP-BINDING PROTEIN RV3427C IN INSERTION SEQUENCE-RELATED"/>
    <property type="match status" value="1"/>
</dbReference>
<dbReference type="SUPFAM" id="SSF52540">
    <property type="entry name" value="P-loop containing nucleoside triphosphate hydrolases"/>
    <property type="match status" value="1"/>
</dbReference>
<dbReference type="RefSeq" id="WP_271012537.1">
    <property type="nucleotide sequence ID" value="NZ_JAQIFT010000047.1"/>
</dbReference>
<feature type="domain" description="IstB-like ATP-binding" evidence="1">
    <location>
        <begin position="119"/>
        <end position="221"/>
    </location>
</feature>
<organism evidence="2 3">
    <name type="scientific">Holtiella tumoricola</name>
    <dbReference type="NCBI Taxonomy" id="3018743"/>
    <lineage>
        <taxon>Bacteria</taxon>
        <taxon>Bacillati</taxon>
        <taxon>Bacillota</taxon>
        <taxon>Clostridia</taxon>
        <taxon>Lachnospirales</taxon>
        <taxon>Cellulosilyticaceae</taxon>
        <taxon>Holtiella</taxon>
    </lineage>
</organism>
<evidence type="ECO:0000313" key="2">
    <source>
        <dbReference type="EMBL" id="MDA3732357.1"/>
    </source>
</evidence>
<dbReference type="AlphaFoldDB" id="A0AA42DNX3"/>